<feature type="region of interest" description="Disordered" evidence="5">
    <location>
        <begin position="47"/>
        <end position="84"/>
    </location>
</feature>
<sequence length="414" mass="46357">MNNQGKILDSNSIKIRRRTLLGGAAAAAIAVVQTTFGKAMQKVVTQQELGDPTKKQGPPPGIIGTRSPFEKLGKLPSDTSSRTPLQDLFGTITPSDLHYERHHGGVPLIDPEKYELLIHGMVRKPMIFRLKDLKRFPSMSRTMFLECSGNYRGSKHTLSPQEICGLTSQSEWTGVMLSTLFREVGIDPKATWFLAEGADAAVMTRSIPIQKGWDDTMVAYAQNGEAIRPEQGYPARLVLPGWEGNTCVKWIRRIEVSDKPFMTREETSKYTEPVKGGKIRQFSFVMDARSIITYPAYPAMVEKGWIEIRGIAWSGRGKVVKVEISTNAGKTWQAALLQTPVLDKAHTGFRFLWNWNGQTTEIMSRAIDETGYIQPFYKDLLNARGGKSGYHFNPITKWVVQKNGDVYLNAESKK</sequence>
<keyword evidence="3" id="KW-0479">Metal-binding</keyword>
<reference evidence="8 9" key="1">
    <citation type="submission" date="2021-05" db="EMBL/GenBank/DDBJ databases">
        <title>A Polyphasic approach of four new species of the genus Ohtaekwangia: Ohtaekwangia histidinii sp. nov., Ohtaekwangia cretensis sp. nov., Ohtaekwangia indiensis sp. nov., Ohtaekwangia reichenbachii sp. nov. from diverse environment.</title>
        <authorList>
            <person name="Octaviana S."/>
        </authorList>
    </citation>
    <scope>NUCLEOTIDE SEQUENCE [LARGE SCALE GENOMIC DNA]</scope>
    <source>
        <strain evidence="8 9">PWU20</strain>
    </source>
</reference>
<feature type="domain" description="Oxidoreductase molybdopterin-binding" evidence="6">
    <location>
        <begin position="103"/>
        <end position="262"/>
    </location>
</feature>
<dbReference type="NCBIfam" id="TIGR04555">
    <property type="entry name" value="sulfite_DH_soxC"/>
    <property type="match status" value="1"/>
</dbReference>
<dbReference type="Gene3D" id="3.90.420.10">
    <property type="entry name" value="Oxidoreductase, molybdopterin-binding domain"/>
    <property type="match status" value="1"/>
</dbReference>
<dbReference type="InterPro" id="IPR014756">
    <property type="entry name" value="Ig_E-set"/>
</dbReference>
<organism evidence="8 9">
    <name type="scientific">Chryseosolibacter indicus</name>
    <dbReference type="NCBI Taxonomy" id="2782351"/>
    <lineage>
        <taxon>Bacteria</taxon>
        <taxon>Pseudomonadati</taxon>
        <taxon>Bacteroidota</taxon>
        <taxon>Cytophagia</taxon>
        <taxon>Cytophagales</taxon>
        <taxon>Chryseotaleaceae</taxon>
        <taxon>Chryseosolibacter</taxon>
    </lineage>
</organism>
<dbReference type="PRINTS" id="PR00407">
    <property type="entry name" value="EUMOPTERIN"/>
</dbReference>
<evidence type="ECO:0000259" key="6">
    <source>
        <dbReference type="Pfam" id="PF00174"/>
    </source>
</evidence>
<keyword evidence="2" id="KW-0500">Molybdenum</keyword>
<dbReference type="SUPFAM" id="SSF56524">
    <property type="entry name" value="Oxidoreductase molybdopterin-binding domain"/>
    <property type="match status" value="1"/>
</dbReference>
<feature type="domain" description="Moybdenum cofactor oxidoreductase dimerisation" evidence="7">
    <location>
        <begin position="284"/>
        <end position="387"/>
    </location>
</feature>
<evidence type="ECO:0000313" key="9">
    <source>
        <dbReference type="Proteomes" id="UP000772618"/>
    </source>
</evidence>
<dbReference type="GO" id="GO:0050310">
    <property type="term" value="F:sulfite dehydrogenase activity"/>
    <property type="evidence" value="ECO:0007669"/>
    <property type="project" value="UniProtKB-EC"/>
</dbReference>
<keyword evidence="4 8" id="KW-0560">Oxidoreductase</keyword>
<evidence type="ECO:0000259" key="7">
    <source>
        <dbReference type="Pfam" id="PF03404"/>
    </source>
</evidence>
<dbReference type="PANTHER" id="PTHR19372:SF7">
    <property type="entry name" value="SULFITE OXIDASE, MITOCHONDRIAL"/>
    <property type="match status" value="1"/>
</dbReference>
<keyword evidence="9" id="KW-1185">Reference proteome</keyword>
<gene>
    <name evidence="8" type="primary">soxC</name>
    <name evidence="8" type="ORF">KK060_11560</name>
</gene>
<comment type="caution">
    <text evidence="8">The sequence shown here is derived from an EMBL/GenBank/DDBJ whole genome shotgun (WGS) entry which is preliminary data.</text>
</comment>
<dbReference type="RefSeq" id="WP_254153883.1">
    <property type="nucleotide sequence ID" value="NZ_JAHESD010000022.1"/>
</dbReference>
<dbReference type="SUPFAM" id="SSF81296">
    <property type="entry name" value="E set domains"/>
    <property type="match status" value="1"/>
</dbReference>
<dbReference type="InterPro" id="IPR008335">
    <property type="entry name" value="Mopterin_OxRdtase_euk"/>
</dbReference>
<dbReference type="InterPro" id="IPR036374">
    <property type="entry name" value="OxRdtase_Mopterin-bd_sf"/>
</dbReference>
<evidence type="ECO:0000256" key="3">
    <source>
        <dbReference type="ARBA" id="ARBA00022723"/>
    </source>
</evidence>
<dbReference type="Pfam" id="PF00174">
    <property type="entry name" value="Oxidored_molyb"/>
    <property type="match status" value="1"/>
</dbReference>
<dbReference type="PANTHER" id="PTHR19372">
    <property type="entry name" value="SULFITE REDUCTASE"/>
    <property type="match status" value="1"/>
</dbReference>
<proteinExistence type="predicted"/>
<dbReference type="Proteomes" id="UP000772618">
    <property type="component" value="Unassembled WGS sequence"/>
</dbReference>
<dbReference type="Gene3D" id="2.60.40.650">
    <property type="match status" value="1"/>
</dbReference>
<dbReference type="EMBL" id="JAHESD010000022">
    <property type="protein sequence ID" value="MBT1703922.1"/>
    <property type="molecule type" value="Genomic_DNA"/>
</dbReference>
<dbReference type="InterPro" id="IPR005066">
    <property type="entry name" value="MoCF_OxRdtse_dimer"/>
</dbReference>
<dbReference type="InterPro" id="IPR030835">
    <property type="entry name" value="Sulfite_DH_SoxC"/>
</dbReference>
<accession>A0ABS5VR55</accession>
<dbReference type="InterPro" id="IPR000572">
    <property type="entry name" value="OxRdtase_Mopterin-bd_dom"/>
</dbReference>
<dbReference type="EC" id="1.8.2.1" evidence="8"/>
<evidence type="ECO:0000256" key="4">
    <source>
        <dbReference type="ARBA" id="ARBA00023002"/>
    </source>
</evidence>
<evidence type="ECO:0000313" key="8">
    <source>
        <dbReference type="EMBL" id="MBT1703922.1"/>
    </source>
</evidence>
<evidence type="ECO:0000256" key="2">
    <source>
        <dbReference type="ARBA" id="ARBA00022505"/>
    </source>
</evidence>
<evidence type="ECO:0000256" key="5">
    <source>
        <dbReference type="SAM" id="MobiDB-lite"/>
    </source>
</evidence>
<protein>
    <submittedName>
        <fullName evidence="8">Sulfite dehydrogenase</fullName>
        <ecNumber evidence="8">1.8.2.1</ecNumber>
    </submittedName>
</protein>
<name>A0ABS5VR55_9BACT</name>
<dbReference type="Pfam" id="PF03404">
    <property type="entry name" value="Mo-co_dimer"/>
    <property type="match status" value="1"/>
</dbReference>
<evidence type="ECO:0000256" key="1">
    <source>
        <dbReference type="ARBA" id="ARBA00001924"/>
    </source>
</evidence>
<comment type="cofactor">
    <cofactor evidence="1">
        <name>Mo-molybdopterin</name>
        <dbReference type="ChEBI" id="CHEBI:71302"/>
    </cofactor>
</comment>